<dbReference type="FunFam" id="2.30.30.140:FF:000088">
    <property type="entry name" value="Protein EMSY-LIKE 3"/>
    <property type="match status" value="1"/>
</dbReference>
<accession>A0ABC8RU58</accession>
<evidence type="ECO:0000256" key="4">
    <source>
        <dbReference type="ARBA" id="ARBA00023054"/>
    </source>
</evidence>
<comment type="subcellular location">
    <subcellularLocation>
        <location evidence="1">Nucleus</location>
    </subcellularLocation>
</comment>
<dbReference type="InterPro" id="IPR033485">
    <property type="entry name" value="EMSY-LIKE_plant"/>
</dbReference>
<name>A0ABC8RU58_9AQUA</name>
<feature type="region of interest" description="Disordered" evidence="6">
    <location>
        <begin position="1"/>
        <end position="33"/>
    </location>
</feature>
<evidence type="ECO:0000313" key="8">
    <source>
        <dbReference type="EMBL" id="CAK9148520.1"/>
    </source>
</evidence>
<reference evidence="8 10" key="1">
    <citation type="submission" date="2024-02" db="EMBL/GenBank/DDBJ databases">
        <authorList>
            <person name="Vignale AGUSTIN F."/>
            <person name="Sosa J E."/>
            <person name="Modenutti C."/>
        </authorList>
    </citation>
    <scope>NUCLEOTIDE SEQUENCE [LARGE SCALE GENOMIC DNA]</scope>
</reference>
<organism evidence="8 10">
    <name type="scientific">Ilex paraguariensis</name>
    <name type="common">yerba mate</name>
    <dbReference type="NCBI Taxonomy" id="185542"/>
    <lineage>
        <taxon>Eukaryota</taxon>
        <taxon>Viridiplantae</taxon>
        <taxon>Streptophyta</taxon>
        <taxon>Embryophyta</taxon>
        <taxon>Tracheophyta</taxon>
        <taxon>Spermatophyta</taxon>
        <taxon>Magnoliopsida</taxon>
        <taxon>eudicotyledons</taxon>
        <taxon>Gunneridae</taxon>
        <taxon>Pentapetalae</taxon>
        <taxon>asterids</taxon>
        <taxon>campanulids</taxon>
        <taxon>Aquifoliales</taxon>
        <taxon>Aquifoliaceae</taxon>
        <taxon>Ilex</taxon>
    </lineage>
</organism>
<dbReference type="AlphaFoldDB" id="A0ABC8RU58"/>
<proteinExistence type="predicted"/>
<feature type="domain" description="ENT" evidence="7">
    <location>
        <begin position="52"/>
        <end position="139"/>
    </location>
</feature>
<protein>
    <recommendedName>
        <fullName evidence="7">ENT domain-containing protein</fullName>
    </recommendedName>
</protein>
<evidence type="ECO:0000256" key="3">
    <source>
        <dbReference type="ARBA" id="ARBA00022821"/>
    </source>
</evidence>
<dbReference type="InterPro" id="IPR005491">
    <property type="entry name" value="ENT_dom"/>
</dbReference>
<evidence type="ECO:0000256" key="1">
    <source>
        <dbReference type="ARBA" id="ARBA00004123"/>
    </source>
</evidence>
<sequence length="440" mass="47937">MDYEPFDSSGTDDDLPPSHHNRIPRGGRAVGNGRSAVMASVPYPRMYGETDMEAQIHLLEQEAYISVLRAFKAQADAITWEKESLITELRKELRLSNEEHRELLSRVNADDVIRRIREWRQAGRLQPGMLNTGQAVHDPVPSPSVSASRKKQKLSQSLPPQSFGAPSPSFHPQVEAASNQPSSSAAKRGPILGTKGKKHKSGQTLPSAASMKVQYPSSGPIGRGQFGNRVSSGTLPRERTETASLDPLIGRKVRTRWPDDNNFYEAVITDYNAAEGRHALVYDIGTANETWEWVNLSEISSEDIQWDGGDPGISRQGGYGGSGRGVNRSVGRDSVPGAGRGRGVTKGQSRKGIPPSQNGMGKKGSDDIQLLHTDTLIKEVERLFGASHADPLEIEKAKKVLKDHEQALTDAIARIADISDGESGTNLLKAFLLLVQQCIN</sequence>
<dbReference type="EMBL" id="CAUOFW020005154">
    <property type="protein sequence ID" value="CAK9168763.1"/>
    <property type="molecule type" value="Genomic_DNA"/>
</dbReference>
<dbReference type="CDD" id="cd20404">
    <property type="entry name" value="Tudor_Agenet_AtEML-like"/>
    <property type="match status" value="1"/>
</dbReference>
<feature type="compositionally biased region" description="Acidic residues" evidence="6">
    <location>
        <begin position="1"/>
        <end position="15"/>
    </location>
</feature>
<dbReference type="Gene3D" id="1.10.1240.40">
    <property type="entry name" value="ENT domain"/>
    <property type="match status" value="1"/>
</dbReference>
<keyword evidence="5" id="KW-0539">Nucleus</keyword>
<feature type="compositionally biased region" description="Polar residues" evidence="6">
    <location>
        <begin position="176"/>
        <end position="185"/>
    </location>
</feature>
<dbReference type="SUPFAM" id="SSF158639">
    <property type="entry name" value="ENT-like"/>
    <property type="match status" value="1"/>
</dbReference>
<keyword evidence="4" id="KW-0175">Coiled coil</keyword>
<dbReference type="GO" id="GO:0050832">
    <property type="term" value="P:defense response to fungus"/>
    <property type="evidence" value="ECO:0007669"/>
    <property type="project" value="UniProtKB-ARBA"/>
</dbReference>
<feature type="region of interest" description="Disordered" evidence="6">
    <location>
        <begin position="128"/>
        <end position="241"/>
    </location>
</feature>
<dbReference type="FunFam" id="1.10.1240.40:FF:000004">
    <property type="entry name" value="Protein EMSY-LIKE 4"/>
    <property type="match status" value="1"/>
</dbReference>
<evidence type="ECO:0000313" key="10">
    <source>
        <dbReference type="Proteomes" id="UP001642360"/>
    </source>
</evidence>
<dbReference type="SUPFAM" id="SSF63748">
    <property type="entry name" value="Tudor/PWWP/MBT"/>
    <property type="match status" value="1"/>
</dbReference>
<keyword evidence="3" id="KW-0611">Plant defense</keyword>
<evidence type="ECO:0000256" key="6">
    <source>
        <dbReference type="SAM" id="MobiDB-lite"/>
    </source>
</evidence>
<dbReference type="Pfam" id="PF03735">
    <property type="entry name" value="ENT"/>
    <property type="match status" value="1"/>
</dbReference>
<dbReference type="GO" id="GO:0005634">
    <property type="term" value="C:nucleus"/>
    <property type="evidence" value="ECO:0007669"/>
    <property type="project" value="UniProtKB-SubCell"/>
</dbReference>
<gene>
    <name evidence="8" type="ORF">ILEXP_LOCUS16463</name>
    <name evidence="9" type="ORF">ILEXP_LOCUS38172</name>
</gene>
<dbReference type="InterPro" id="IPR036142">
    <property type="entry name" value="ENT_dom-like_sf"/>
</dbReference>
<keyword evidence="2" id="KW-0597">Phosphoprotein</keyword>
<feature type="compositionally biased region" description="Gly residues" evidence="6">
    <location>
        <begin position="309"/>
        <end position="324"/>
    </location>
</feature>
<evidence type="ECO:0000256" key="5">
    <source>
        <dbReference type="ARBA" id="ARBA00023242"/>
    </source>
</evidence>
<feature type="region of interest" description="Disordered" evidence="6">
    <location>
        <begin position="305"/>
        <end position="365"/>
    </location>
</feature>
<dbReference type="Proteomes" id="UP001642360">
    <property type="component" value="Unassembled WGS sequence"/>
</dbReference>
<feature type="compositionally biased region" description="Low complexity" evidence="6">
    <location>
        <begin position="325"/>
        <end position="335"/>
    </location>
</feature>
<comment type="caution">
    <text evidence="8">The sequence shown here is derived from an EMBL/GenBank/DDBJ whole genome shotgun (WGS) entry which is preliminary data.</text>
</comment>
<evidence type="ECO:0000313" key="9">
    <source>
        <dbReference type="EMBL" id="CAK9168763.1"/>
    </source>
</evidence>
<dbReference type="SMART" id="SM01191">
    <property type="entry name" value="ENT"/>
    <property type="match status" value="1"/>
</dbReference>
<dbReference type="PROSITE" id="PS51138">
    <property type="entry name" value="ENT"/>
    <property type="match status" value="1"/>
</dbReference>
<dbReference type="EMBL" id="CAUOFW020001756">
    <property type="protein sequence ID" value="CAK9148520.1"/>
    <property type="molecule type" value="Genomic_DNA"/>
</dbReference>
<dbReference type="PANTHER" id="PTHR33432">
    <property type="entry name" value="PROTEIN EMSY-LIKE 4"/>
    <property type="match status" value="1"/>
</dbReference>
<dbReference type="Gene3D" id="2.30.30.140">
    <property type="match status" value="1"/>
</dbReference>
<evidence type="ECO:0000256" key="2">
    <source>
        <dbReference type="ARBA" id="ARBA00022553"/>
    </source>
</evidence>
<dbReference type="PANTHER" id="PTHR33432:SF28">
    <property type="entry name" value="PROTEIN EMSY-LIKE 4"/>
    <property type="match status" value="1"/>
</dbReference>
<keyword evidence="10" id="KW-1185">Reference proteome</keyword>
<evidence type="ECO:0000259" key="7">
    <source>
        <dbReference type="PROSITE" id="PS51138"/>
    </source>
</evidence>